<evidence type="ECO:0000256" key="1">
    <source>
        <dbReference type="SAM" id="MobiDB-lite"/>
    </source>
</evidence>
<organism evidence="2 3">
    <name type="scientific">Phycomyces blakesleeanus</name>
    <dbReference type="NCBI Taxonomy" id="4837"/>
    <lineage>
        <taxon>Eukaryota</taxon>
        <taxon>Fungi</taxon>
        <taxon>Fungi incertae sedis</taxon>
        <taxon>Mucoromycota</taxon>
        <taxon>Mucoromycotina</taxon>
        <taxon>Mucoromycetes</taxon>
        <taxon>Mucorales</taxon>
        <taxon>Phycomycetaceae</taxon>
        <taxon>Phycomyces</taxon>
    </lineage>
</organism>
<sequence>MLHEKLEKYNSAFEKIMEELEEPEKPEDPKSSAPSTTDGTPKKNMNLPEYSHFLRPLQSWLTLAIDAQFLWHLEAMTRQGLFQDAEQMEELPVDHI</sequence>
<proteinExistence type="predicted"/>
<reference evidence="2 3" key="1">
    <citation type="submission" date="2024-04" db="EMBL/GenBank/DDBJ databases">
        <title>Symmetric and asymmetric DNA N6-adenine methylation regulates different biological responses in Mucorales.</title>
        <authorList>
            <consortium name="Lawrence Berkeley National Laboratory"/>
            <person name="Lax C."/>
            <person name="Mondo S.J."/>
            <person name="Osorio-Concepcion M."/>
            <person name="Muszewska A."/>
            <person name="Corrochano-Luque M."/>
            <person name="Gutierrez G."/>
            <person name="Riley R."/>
            <person name="Lipzen A."/>
            <person name="Guo J."/>
            <person name="Hundley H."/>
            <person name="Amirebrahimi M."/>
            <person name="Ng V."/>
            <person name="Lorenzo-Gutierrez D."/>
            <person name="Binder U."/>
            <person name="Yang J."/>
            <person name="Song Y."/>
            <person name="Canovas D."/>
            <person name="Navarro E."/>
            <person name="Freitag M."/>
            <person name="Gabaldon T."/>
            <person name="Grigoriev I.V."/>
            <person name="Corrochano L.M."/>
            <person name="Nicolas F.E."/>
            <person name="Garre V."/>
        </authorList>
    </citation>
    <scope>NUCLEOTIDE SEQUENCE [LARGE SCALE GENOMIC DNA]</scope>
    <source>
        <strain evidence="2 3">L51</strain>
    </source>
</reference>
<accession>A0ABR3AQW4</accession>
<feature type="region of interest" description="Disordered" evidence="1">
    <location>
        <begin position="1"/>
        <end position="47"/>
    </location>
</feature>
<evidence type="ECO:0000313" key="2">
    <source>
        <dbReference type="EMBL" id="KAL0078518.1"/>
    </source>
</evidence>
<keyword evidence="3" id="KW-1185">Reference proteome</keyword>
<gene>
    <name evidence="2" type="ORF">J3Q64DRAFT_1839496</name>
</gene>
<dbReference type="Proteomes" id="UP001448207">
    <property type="component" value="Unassembled WGS sequence"/>
</dbReference>
<protein>
    <submittedName>
        <fullName evidence="2">Uncharacterized protein</fullName>
    </submittedName>
</protein>
<name>A0ABR3AQW4_PHYBL</name>
<evidence type="ECO:0000313" key="3">
    <source>
        <dbReference type="Proteomes" id="UP001448207"/>
    </source>
</evidence>
<dbReference type="EMBL" id="JBCLYO010000024">
    <property type="protein sequence ID" value="KAL0078518.1"/>
    <property type="molecule type" value="Genomic_DNA"/>
</dbReference>
<comment type="caution">
    <text evidence="2">The sequence shown here is derived from an EMBL/GenBank/DDBJ whole genome shotgun (WGS) entry which is preliminary data.</text>
</comment>